<evidence type="ECO:0000313" key="2">
    <source>
        <dbReference type="EMBL" id="GAA4161492.1"/>
    </source>
</evidence>
<feature type="transmembrane region" description="Helical" evidence="1">
    <location>
        <begin position="344"/>
        <end position="369"/>
    </location>
</feature>
<evidence type="ECO:0000313" key="3">
    <source>
        <dbReference type="Proteomes" id="UP001415169"/>
    </source>
</evidence>
<keyword evidence="1" id="KW-0812">Transmembrane</keyword>
<dbReference type="RefSeq" id="WP_344791543.1">
    <property type="nucleotide sequence ID" value="NZ_BAABBV010000001.1"/>
</dbReference>
<proteinExistence type="predicted"/>
<reference evidence="2" key="2">
    <citation type="submission" date="2023-12" db="EMBL/GenBank/DDBJ databases">
        <authorList>
            <person name="Sun Q."/>
            <person name="Inoue M."/>
        </authorList>
    </citation>
    <scope>NUCLEOTIDE SEQUENCE</scope>
    <source>
        <strain evidence="2">JCM 17590</strain>
    </source>
</reference>
<dbReference type="Proteomes" id="UP001415169">
    <property type="component" value="Unassembled WGS sequence"/>
</dbReference>
<feature type="transmembrane region" description="Helical" evidence="1">
    <location>
        <begin position="60"/>
        <end position="84"/>
    </location>
</feature>
<keyword evidence="3" id="KW-1185">Reference proteome</keyword>
<dbReference type="EMBL" id="BAABBV010000001">
    <property type="protein sequence ID" value="GAA4161492.1"/>
    <property type="molecule type" value="Genomic_DNA"/>
</dbReference>
<sequence>MAFDLRWLQATDEQVRAAAPPEHKDLKPFPRRTLLTGVIAVAAAIVLTIVFNVFGVDSGWAHSLIGVSIIVAVCCGIGIFIWWGGDYKSQTDLRLTWVGAANGFFYKPEGLTSVDTVLLHHGSDLTGRRFFWKSDGQEFGTLEYTTGSGKNSHTHRWHYVAAHLPAPLPHMMLDAKANDFLGSDLPESFARTQRLSLEGDFDKHFTLYAPVEYQQDALYVFTPDVMAALIDYAADYNVEIVDDGIIFFATPGLDYENPRDWIEADRLLNAALPKIAARASRYLDEHAGAQQAPRAIDVAAATAAADHLEATGDAPAGAAFTAAASASLPVIAPQGRRLKGSRRAIGIGGIIVLGIIALNLIFNSIVSWLGH</sequence>
<feature type="transmembrane region" description="Helical" evidence="1">
    <location>
        <begin position="34"/>
        <end position="54"/>
    </location>
</feature>
<organism evidence="2 3">
    <name type="scientific">Gryllotalpicola daejeonensis</name>
    <dbReference type="NCBI Taxonomy" id="993087"/>
    <lineage>
        <taxon>Bacteria</taxon>
        <taxon>Bacillati</taxon>
        <taxon>Actinomycetota</taxon>
        <taxon>Actinomycetes</taxon>
        <taxon>Micrococcales</taxon>
        <taxon>Microbacteriaceae</taxon>
        <taxon>Gryllotalpicola</taxon>
    </lineage>
</organism>
<name>A0ABP7ZKE7_9MICO</name>
<keyword evidence="1" id="KW-1133">Transmembrane helix</keyword>
<keyword evidence="1" id="KW-0472">Membrane</keyword>
<evidence type="ECO:0008006" key="4">
    <source>
        <dbReference type="Google" id="ProtNLM"/>
    </source>
</evidence>
<gene>
    <name evidence="2" type="ORF">GCM10022286_19170</name>
</gene>
<protein>
    <recommendedName>
        <fullName evidence="4">DUF3137 domain-containing protein</fullName>
    </recommendedName>
</protein>
<evidence type="ECO:0000256" key="1">
    <source>
        <dbReference type="SAM" id="Phobius"/>
    </source>
</evidence>
<accession>A0ABP7ZKE7</accession>
<reference evidence="2" key="1">
    <citation type="journal article" date="2014" name="Int. J. Syst. Evol. Microbiol.">
        <title>Complete genome of a new Firmicutes species belonging to the dominant human colonic microbiota ('Ruminococcus bicirculans') reveals two chromosomes and a selective capacity to utilize plant glucans.</title>
        <authorList>
            <consortium name="NISC Comparative Sequencing Program"/>
            <person name="Wegmann U."/>
            <person name="Louis P."/>
            <person name="Goesmann A."/>
            <person name="Henrissat B."/>
            <person name="Duncan S.H."/>
            <person name="Flint H.J."/>
        </authorList>
    </citation>
    <scope>NUCLEOTIDE SEQUENCE</scope>
    <source>
        <strain evidence="2">JCM 17590</strain>
    </source>
</reference>
<comment type="caution">
    <text evidence="2">The sequence shown here is derived from an EMBL/GenBank/DDBJ whole genome shotgun (WGS) entry which is preliminary data.</text>
</comment>